<dbReference type="InterPro" id="IPR002347">
    <property type="entry name" value="SDR_fam"/>
</dbReference>
<dbReference type="AlphaFoldDB" id="A0A9Q4Q1K3"/>
<evidence type="ECO:0000313" key="2">
    <source>
        <dbReference type="Proteomes" id="UP001154061"/>
    </source>
</evidence>
<organism evidence="1 2">
    <name type="scientific">Natrinema salsiterrestre</name>
    <dbReference type="NCBI Taxonomy" id="2950540"/>
    <lineage>
        <taxon>Archaea</taxon>
        <taxon>Methanobacteriati</taxon>
        <taxon>Methanobacteriota</taxon>
        <taxon>Stenosarchaea group</taxon>
        <taxon>Halobacteria</taxon>
        <taxon>Halobacteriales</taxon>
        <taxon>Natrialbaceae</taxon>
        <taxon>Natrinema</taxon>
    </lineage>
</organism>
<gene>
    <name evidence="1" type="ORF">NDI89_02155</name>
</gene>
<dbReference type="Gene3D" id="3.40.50.720">
    <property type="entry name" value="NAD(P)-binding Rossmann-like Domain"/>
    <property type="match status" value="1"/>
</dbReference>
<dbReference type="CDD" id="cd05233">
    <property type="entry name" value="SDR_c"/>
    <property type="match status" value="1"/>
</dbReference>
<dbReference type="InterPro" id="IPR036291">
    <property type="entry name" value="NAD(P)-bd_dom_sf"/>
</dbReference>
<dbReference type="RefSeq" id="WP_277519874.1">
    <property type="nucleotide sequence ID" value="NZ_JAMQOT010000001.1"/>
</dbReference>
<comment type="caution">
    <text evidence="1">The sequence shown here is derived from an EMBL/GenBank/DDBJ whole genome shotgun (WGS) entry which is preliminary data.</text>
</comment>
<proteinExistence type="predicted"/>
<name>A0A9Q4Q1K3_9EURY</name>
<sequence>MRDTRCGGAEIIALDVSISNAGLVDARDTIEDFDDGIGDRDVAVNLTGTINVTRAVYSGMKEREWGRIVTMSSVTG</sequence>
<dbReference type="Proteomes" id="UP001154061">
    <property type="component" value="Unassembled WGS sequence"/>
</dbReference>
<dbReference type="EMBL" id="JAMQOT010000001">
    <property type="protein sequence ID" value="MDF9744378.1"/>
    <property type="molecule type" value="Genomic_DNA"/>
</dbReference>
<reference evidence="1" key="1">
    <citation type="submission" date="2022-06" db="EMBL/GenBank/DDBJ databases">
        <title>Natrinema sp. a new haloarchaeum isolate from saline soil.</title>
        <authorList>
            <person name="Strakova D."/>
            <person name="Galisteo C."/>
            <person name="Sanchez-Porro C."/>
            <person name="Ventosa A."/>
        </authorList>
    </citation>
    <scope>NUCLEOTIDE SEQUENCE</scope>
    <source>
        <strain evidence="1">S1CR25-10</strain>
    </source>
</reference>
<protein>
    <submittedName>
        <fullName evidence="1">SDR family oxidoreductase</fullName>
    </submittedName>
</protein>
<accession>A0A9Q4Q1K3</accession>
<dbReference type="SUPFAM" id="SSF51735">
    <property type="entry name" value="NAD(P)-binding Rossmann-fold domains"/>
    <property type="match status" value="1"/>
</dbReference>
<dbReference type="Pfam" id="PF00106">
    <property type="entry name" value="adh_short"/>
    <property type="match status" value="1"/>
</dbReference>
<keyword evidence="2" id="KW-1185">Reference proteome</keyword>
<evidence type="ECO:0000313" key="1">
    <source>
        <dbReference type="EMBL" id="MDF9744378.1"/>
    </source>
</evidence>